<feature type="binding site" evidence="4">
    <location>
        <position position="252"/>
    </location>
    <ligand>
        <name>ATP</name>
        <dbReference type="ChEBI" id="CHEBI:30616"/>
    </ligand>
</feature>
<feature type="compositionally biased region" description="Basic and acidic residues" evidence="5">
    <location>
        <begin position="502"/>
        <end position="511"/>
    </location>
</feature>
<feature type="compositionally biased region" description="Polar residues" evidence="5">
    <location>
        <begin position="512"/>
        <end position="534"/>
    </location>
</feature>
<dbReference type="Pfam" id="PF00498">
    <property type="entry name" value="FHA"/>
    <property type="match status" value="1"/>
</dbReference>
<evidence type="ECO:0000256" key="5">
    <source>
        <dbReference type="SAM" id="MobiDB-lite"/>
    </source>
</evidence>
<dbReference type="PROSITE" id="PS00108">
    <property type="entry name" value="PROTEIN_KINASE_ST"/>
    <property type="match status" value="1"/>
</dbReference>
<dbReference type="SMART" id="SM00220">
    <property type="entry name" value="S_TKc"/>
    <property type="match status" value="1"/>
</dbReference>
<dbReference type="InterPro" id="IPR008271">
    <property type="entry name" value="Ser/Thr_kinase_AS"/>
</dbReference>
<dbReference type="PANTHER" id="PTHR24361">
    <property type="entry name" value="MITOGEN-ACTIVATED KINASE KINASE KINASE"/>
    <property type="match status" value="1"/>
</dbReference>
<sequence>MEETQTDIIAQLYPVANVGERTTKAIKASSRYAPPLVEITEQHYDRNERQSTEPPVEPSASAYDYLPRLELRFSDIPRTSHGVVVGSDPECDFVLPYRGISSRHFCLTFDRAGRLVVKDLGSLAGTEVTYGDEGHGKRANFCWIVGGHKIPNEKHIIISVDQTISFHISVPYHDITSPEHAARVTRFLHGAASAEDLFSDLALPNRPGTELPTGTHTPGKGGIFLKRNLGQGSFGSVTHLWDVSTGREFALKEPTVDAARRQHLREEWEREAHIMRQTSHRNIVALLDASFTSSPQLFLEYVPGGSLATQADLSYNEILTVLRQCLSALVYLHGRKPPIVHRDIKPDNILVQYRSGGDIFVKISDFGLSKDQSQLLTICGTFDYVAPEIQLYVQAEQSRYSAVVDVWSLGVVVYELICGLPQYRDEYKQGRVIWLRRVLERFENDFKKHPDRLRQFILGAMVVLSPELRHSAADCYREASSLPSAERGRTFTSNMDSPTEDNEAHWTRDSESPTSNQPSCTIRPKTSSLGSATVPTDEAPPPESQMQAPTITMDQPLLMMSDNQHWVGHEWTYTNKQFKDSLNTILCGPSLASWYRGQGPAPQTAGNSEGRGVWNNSEPTDAVIDEEARQAAFLLQTLGHVVERE</sequence>
<feature type="region of interest" description="Disordered" evidence="5">
    <location>
        <begin position="486"/>
        <end position="548"/>
    </location>
</feature>
<evidence type="ECO:0000256" key="1">
    <source>
        <dbReference type="ARBA" id="ARBA00005575"/>
    </source>
</evidence>
<evidence type="ECO:0000259" key="7">
    <source>
        <dbReference type="PROSITE" id="PS50011"/>
    </source>
</evidence>
<dbReference type="GO" id="GO:0005737">
    <property type="term" value="C:cytoplasm"/>
    <property type="evidence" value="ECO:0007669"/>
    <property type="project" value="TreeGrafter"/>
</dbReference>
<accession>A0A8H3W3D3</accession>
<keyword evidence="9" id="KW-1185">Reference proteome</keyword>
<protein>
    <submittedName>
        <fullName evidence="8">Uncharacterized protein</fullName>
    </submittedName>
</protein>
<name>A0A8H3W3D3_9PEZI</name>
<feature type="domain" description="FHA" evidence="6">
    <location>
        <begin position="83"/>
        <end position="129"/>
    </location>
</feature>
<dbReference type="AlphaFoldDB" id="A0A8H3W3D3"/>
<proteinExistence type="inferred from homology"/>
<dbReference type="InterPro" id="IPR011009">
    <property type="entry name" value="Kinase-like_dom_sf"/>
</dbReference>
<dbReference type="PROSITE" id="PS50006">
    <property type="entry name" value="FHA_DOMAIN"/>
    <property type="match status" value="1"/>
</dbReference>
<evidence type="ECO:0000259" key="6">
    <source>
        <dbReference type="PROSITE" id="PS50006"/>
    </source>
</evidence>
<dbReference type="PROSITE" id="PS00107">
    <property type="entry name" value="PROTEIN_KINASE_ATP"/>
    <property type="match status" value="1"/>
</dbReference>
<gene>
    <name evidence="8" type="ORF">GQ607_014359</name>
</gene>
<dbReference type="CDD" id="cd14014">
    <property type="entry name" value="STKc_PknB_like"/>
    <property type="match status" value="1"/>
</dbReference>
<evidence type="ECO:0000313" key="9">
    <source>
        <dbReference type="Proteomes" id="UP000434172"/>
    </source>
</evidence>
<dbReference type="GO" id="GO:0005524">
    <property type="term" value="F:ATP binding"/>
    <property type="evidence" value="ECO:0007669"/>
    <property type="project" value="UniProtKB-UniRule"/>
</dbReference>
<dbReference type="SMART" id="SM00240">
    <property type="entry name" value="FHA"/>
    <property type="match status" value="1"/>
</dbReference>
<evidence type="ECO:0000313" key="8">
    <source>
        <dbReference type="EMBL" id="KAF0318441.1"/>
    </source>
</evidence>
<dbReference type="CDD" id="cd00060">
    <property type="entry name" value="FHA"/>
    <property type="match status" value="1"/>
</dbReference>
<evidence type="ECO:0000256" key="2">
    <source>
        <dbReference type="ARBA" id="ARBA00022741"/>
    </source>
</evidence>
<dbReference type="InterPro" id="IPR000253">
    <property type="entry name" value="FHA_dom"/>
</dbReference>
<dbReference type="InterPro" id="IPR053235">
    <property type="entry name" value="Ser_Thr_kinase"/>
</dbReference>
<dbReference type="PROSITE" id="PS50011">
    <property type="entry name" value="PROTEIN_KINASE_DOM"/>
    <property type="match status" value="1"/>
</dbReference>
<reference evidence="8 9" key="1">
    <citation type="submission" date="2019-12" db="EMBL/GenBank/DDBJ databases">
        <title>A genome sequence resource for the geographically widespread anthracnose pathogen Colletotrichum asianum.</title>
        <authorList>
            <person name="Meng Y."/>
        </authorList>
    </citation>
    <scope>NUCLEOTIDE SEQUENCE [LARGE SCALE GENOMIC DNA]</scope>
    <source>
        <strain evidence="8 9">ICMP 18580</strain>
    </source>
</reference>
<feature type="domain" description="Protein kinase" evidence="7">
    <location>
        <begin position="223"/>
        <end position="482"/>
    </location>
</feature>
<dbReference type="Pfam" id="PF00069">
    <property type="entry name" value="Pkinase"/>
    <property type="match status" value="1"/>
</dbReference>
<evidence type="ECO:0000256" key="4">
    <source>
        <dbReference type="PROSITE-ProRule" id="PRU10141"/>
    </source>
</evidence>
<dbReference type="EMBL" id="WOWK01000110">
    <property type="protein sequence ID" value="KAF0318441.1"/>
    <property type="molecule type" value="Genomic_DNA"/>
</dbReference>
<dbReference type="OrthoDB" id="4827595at2759"/>
<organism evidence="8 9">
    <name type="scientific">Colletotrichum asianum</name>
    <dbReference type="NCBI Taxonomy" id="702518"/>
    <lineage>
        <taxon>Eukaryota</taxon>
        <taxon>Fungi</taxon>
        <taxon>Dikarya</taxon>
        <taxon>Ascomycota</taxon>
        <taxon>Pezizomycotina</taxon>
        <taxon>Sordariomycetes</taxon>
        <taxon>Hypocreomycetidae</taxon>
        <taxon>Glomerellales</taxon>
        <taxon>Glomerellaceae</taxon>
        <taxon>Colletotrichum</taxon>
        <taxon>Colletotrichum gloeosporioides species complex</taxon>
    </lineage>
</organism>
<dbReference type="InterPro" id="IPR017441">
    <property type="entry name" value="Protein_kinase_ATP_BS"/>
</dbReference>
<keyword evidence="2 4" id="KW-0547">Nucleotide-binding</keyword>
<dbReference type="GO" id="GO:0004674">
    <property type="term" value="F:protein serine/threonine kinase activity"/>
    <property type="evidence" value="ECO:0007669"/>
    <property type="project" value="TreeGrafter"/>
</dbReference>
<keyword evidence="3 4" id="KW-0067">ATP-binding</keyword>
<dbReference type="InterPro" id="IPR008984">
    <property type="entry name" value="SMAD_FHA_dom_sf"/>
</dbReference>
<comment type="caution">
    <text evidence="8">The sequence shown here is derived from an EMBL/GenBank/DDBJ whole genome shotgun (WGS) entry which is preliminary data.</text>
</comment>
<dbReference type="SUPFAM" id="SSF56112">
    <property type="entry name" value="Protein kinase-like (PK-like)"/>
    <property type="match status" value="1"/>
</dbReference>
<comment type="similarity">
    <text evidence="1">Belongs to the protein kinase superfamily. CAMK Ser/Thr protein kinase family. CHEK2 subfamily.</text>
</comment>
<dbReference type="Gene3D" id="1.10.510.10">
    <property type="entry name" value="Transferase(Phosphotransferase) domain 1"/>
    <property type="match status" value="1"/>
</dbReference>
<dbReference type="InterPro" id="IPR000719">
    <property type="entry name" value="Prot_kinase_dom"/>
</dbReference>
<dbReference type="Gene3D" id="2.60.200.20">
    <property type="match status" value="1"/>
</dbReference>
<dbReference type="Proteomes" id="UP000434172">
    <property type="component" value="Unassembled WGS sequence"/>
</dbReference>
<evidence type="ECO:0000256" key="3">
    <source>
        <dbReference type="ARBA" id="ARBA00022840"/>
    </source>
</evidence>
<dbReference type="SUPFAM" id="SSF49879">
    <property type="entry name" value="SMAD/FHA domain"/>
    <property type="match status" value="1"/>
</dbReference>